<dbReference type="PANTHER" id="PTHR35007:SF3">
    <property type="entry name" value="POSSIBLE CONSERVED ALANINE RICH MEMBRANE PROTEIN"/>
    <property type="match status" value="1"/>
</dbReference>
<dbReference type="eggNOG" id="COG4965">
    <property type="taxonomic scope" value="Bacteria"/>
</dbReference>
<sequence>MHRTLENRKLPLEEIASITCTLAVLLDGGITPASAWKHASHTTDNYPKQFTAACLAAGSGRDIAAGIRESDFSGLESPEKHAWFALAAAWWVGTRSGANMANSLLSLSRAFSHIASVQREAQVAMAGPSSTAKIVGFLPIFSLVLSAALGFGALNVLLFSIPGLLCLSGGLLLMFIYKRWTGSMITKSAPQDNSPGLDYELCIIAVSGGGAITLAWECVRDAMRHFNLPIVNAKRIDQIISLSFSSGAPAGKLLRAESELAQLQARTEAQKQVQRLAVKLMLPLGLCILPAFMLIGIVPLVISMISGGIL</sequence>
<dbReference type="AlphaFoldDB" id="Q83FL8"/>
<dbReference type="Proteomes" id="UP000002200">
    <property type="component" value="Chromosome"/>
</dbReference>
<organism evidence="2 3">
    <name type="scientific">Tropheryma whipplei (strain Twist)</name>
    <name type="common">Whipple's bacillus</name>
    <dbReference type="NCBI Taxonomy" id="203267"/>
    <lineage>
        <taxon>Bacteria</taxon>
        <taxon>Bacillati</taxon>
        <taxon>Actinomycetota</taxon>
        <taxon>Actinomycetes</taxon>
        <taxon>Micrococcales</taxon>
        <taxon>Tropherymataceae</taxon>
        <taxon>Tropheryma</taxon>
    </lineage>
</organism>
<dbReference type="EMBL" id="AE014184">
    <property type="protein sequence ID" value="AAO44797.1"/>
    <property type="molecule type" value="Genomic_DNA"/>
</dbReference>
<dbReference type="HOGENOM" id="CLU_053089_1_0_11"/>
<gene>
    <name evidence="2" type="ordered locus">TWT_700</name>
</gene>
<keyword evidence="1" id="KW-0812">Transmembrane</keyword>
<name>Q83FL8_TROWT</name>
<keyword evidence="3" id="KW-1185">Reference proteome</keyword>
<keyword evidence="1" id="KW-0472">Membrane</keyword>
<keyword evidence="1" id="KW-1133">Transmembrane helix</keyword>
<evidence type="ECO:0000313" key="2">
    <source>
        <dbReference type="EMBL" id="AAO44797.1"/>
    </source>
</evidence>
<dbReference type="GeneID" id="67388495"/>
<feature type="transmembrane region" description="Helical" evidence="1">
    <location>
        <begin position="157"/>
        <end position="177"/>
    </location>
</feature>
<dbReference type="STRING" id="203267.TWT_700"/>
<feature type="transmembrane region" description="Helical" evidence="1">
    <location>
        <begin position="280"/>
        <end position="305"/>
    </location>
</feature>
<protein>
    <recommendedName>
        <fullName evidence="4">Type II secretion system protein GspF domain-containing protein</fullName>
    </recommendedName>
</protein>
<accession>Q83FL8</accession>
<feature type="transmembrane region" description="Helical" evidence="1">
    <location>
        <begin position="134"/>
        <end position="151"/>
    </location>
</feature>
<evidence type="ECO:0000256" key="1">
    <source>
        <dbReference type="SAM" id="Phobius"/>
    </source>
</evidence>
<evidence type="ECO:0008006" key="4">
    <source>
        <dbReference type="Google" id="ProtNLM"/>
    </source>
</evidence>
<evidence type="ECO:0000313" key="3">
    <source>
        <dbReference type="Proteomes" id="UP000002200"/>
    </source>
</evidence>
<dbReference type="KEGG" id="twh:TWT_700"/>
<reference evidence="2 3" key="1">
    <citation type="journal article" date="2003" name="Genome Res.">
        <title>Tropheryma whipplei twist: a human pathogenic Actinobacteria with a reduced genome.</title>
        <authorList>
            <person name="Raoult D."/>
            <person name="Ogata H."/>
            <person name="Audic S."/>
            <person name="Robert C."/>
            <person name="Suhre K."/>
            <person name="Drancourt M."/>
            <person name="Claverie J.-M."/>
        </authorList>
    </citation>
    <scope>NUCLEOTIDE SEQUENCE [LARGE SCALE GENOMIC DNA]</scope>
    <source>
        <strain evidence="2 3">Twist</strain>
    </source>
</reference>
<proteinExistence type="predicted"/>
<dbReference type="OrthoDB" id="3267562at2"/>
<dbReference type="PANTHER" id="PTHR35007">
    <property type="entry name" value="INTEGRAL MEMBRANE PROTEIN-RELATED"/>
    <property type="match status" value="1"/>
</dbReference>
<dbReference type="RefSeq" id="WP_011096656.1">
    <property type="nucleotide sequence ID" value="NC_004572.3"/>
</dbReference>